<accession>A0AAV5AQZ4</accession>
<dbReference type="InterPro" id="IPR026846">
    <property type="entry name" value="Nse2(Mms21)"/>
</dbReference>
<evidence type="ECO:0000256" key="10">
    <source>
        <dbReference type="PROSITE-ProRule" id="PRU00452"/>
    </source>
</evidence>
<comment type="pathway">
    <text evidence="2">Protein modification; protein sumoylation.</text>
</comment>
<dbReference type="GO" id="GO:0030915">
    <property type="term" value="C:Smc5-Smc6 complex"/>
    <property type="evidence" value="ECO:0007669"/>
    <property type="project" value="InterPro"/>
</dbReference>
<evidence type="ECO:0000256" key="9">
    <source>
        <dbReference type="ARBA" id="ARBA00023242"/>
    </source>
</evidence>
<feature type="region of interest" description="Disordered" evidence="12">
    <location>
        <begin position="1"/>
        <end position="64"/>
    </location>
</feature>
<dbReference type="PANTHER" id="PTHR21330">
    <property type="entry name" value="E3 SUMO-PROTEIN LIGASE NSE2"/>
    <property type="match status" value="1"/>
</dbReference>
<dbReference type="SUPFAM" id="SSF57850">
    <property type="entry name" value="RING/U-box"/>
    <property type="match status" value="1"/>
</dbReference>
<dbReference type="AlphaFoldDB" id="A0AAV5AQZ4"/>
<name>A0AAV5AQZ4_9AGAM</name>
<comment type="similarity">
    <text evidence="3">Belongs to the NSE2 family.</text>
</comment>
<dbReference type="GO" id="GO:0008270">
    <property type="term" value="F:zinc ion binding"/>
    <property type="evidence" value="ECO:0007669"/>
    <property type="project" value="UniProtKB-KW"/>
</dbReference>
<dbReference type="Pfam" id="PF11789">
    <property type="entry name" value="zf-Nse"/>
    <property type="match status" value="1"/>
</dbReference>
<evidence type="ECO:0000256" key="8">
    <source>
        <dbReference type="ARBA" id="ARBA00022833"/>
    </source>
</evidence>
<keyword evidence="15" id="KW-1185">Reference proteome</keyword>
<evidence type="ECO:0000256" key="1">
    <source>
        <dbReference type="ARBA" id="ARBA00004123"/>
    </source>
</evidence>
<feature type="compositionally biased region" description="Basic residues" evidence="12">
    <location>
        <begin position="41"/>
        <end position="55"/>
    </location>
</feature>
<evidence type="ECO:0000313" key="15">
    <source>
        <dbReference type="Proteomes" id="UP001050691"/>
    </source>
</evidence>
<sequence length="346" mass="39693">MPRQNRIQDEIESEQENIALNRNDSIQDINENETSTGRAAGKSKTKVKSKKHNTASRKNIEDPVNNSDVENDAIIPFNREEFLATARPIKRVDNIDGVMFDLQHLIKQVEHIGFELVTDTAMAIEEVSGCTKDGQEVGGQLDSLMRSLIDAQEELKAHEKSLYDLKQRILRKDIIEKSELVKQEDLETSYIAKVDELKEDYSKKTLRQKYARHEKYFNFKERVWEVTHEDAMPPLKDLIPAEVNDSEDDSDIEVGGKTQNYKCPLTLRPMENPVTSVLCGHSFSFEGIKECLQNGSNRCPATGCQQRVTLKDFRPDEELAHRVALHLRRVRRKEEDNVDDDAEIID</sequence>
<proteinExistence type="inferred from homology"/>
<evidence type="ECO:0000256" key="6">
    <source>
        <dbReference type="ARBA" id="ARBA00022771"/>
    </source>
</evidence>
<evidence type="ECO:0000313" key="14">
    <source>
        <dbReference type="EMBL" id="GJJ15574.1"/>
    </source>
</evidence>
<dbReference type="EMBL" id="BPWL01000011">
    <property type="protein sequence ID" value="GJJ15574.1"/>
    <property type="molecule type" value="Genomic_DNA"/>
</dbReference>
<feature type="compositionally biased region" description="Polar residues" evidence="12">
    <location>
        <begin position="16"/>
        <end position="37"/>
    </location>
</feature>
<dbReference type="PROSITE" id="PS51044">
    <property type="entry name" value="ZF_SP_RING"/>
    <property type="match status" value="1"/>
</dbReference>
<dbReference type="PANTHER" id="PTHR21330:SF1">
    <property type="entry name" value="E3 SUMO-PROTEIN LIGASE NSE2"/>
    <property type="match status" value="1"/>
</dbReference>
<dbReference type="InterPro" id="IPR013083">
    <property type="entry name" value="Znf_RING/FYVE/PHD"/>
</dbReference>
<dbReference type="Gene3D" id="1.20.120.1010">
    <property type="match status" value="1"/>
</dbReference>
<comment type="subcellular location">
    <subcellularLocation>
        <location evidence="1">Nucleus</location>
    </subcellularLocation>
</comment>
<gene>
    <name evidence="14" type="ORF">Clacol_009852</name>
</gene>
<keyword evidence="11" id="KW-0175">Coiled coil</keyword>
<keyword evidence="9" id="KW-0539">Nucleus</keyword>
<dbReference type="GO" id="GO:0000724">
    <property type="term" value="P:double-strand break repair via homologous recombination"/>
    <property type="evidence" value="ECO:0007669"/>
    <property type="project" value="InterPro"/>
</dbReference>
<evidence type="ECO:0000256" key="11">
    <source>
        <dbReference type="SAM" id="Coils"/>
    </source>
</evidence>
<reference evidence="14" key="1">
    <citation type="submission" date="2021-10" db="EMBL/GenBank/DDBJ databases">
        <title>De novo Genome Assembly of Clathrus columnatus (Basidiomycota, Fungi) Using Illumina and Nanopore Sequence Data.</title>
        <authorList>
            <person name="Ogiso-Tanaka E."/>
            <person name="Itagaki H."/>
            <person name="Hosoya T."/>
            <person name="Hosaka K."/>
        </authorList>
    </citation>
    <scope>NUCLEOTIDE SEQUENCE</scope>
    <source>
        <strain evidence="14">MO-923</strain>
    </source>
</reference>
<evidence type="ECO:0000256" key="2">
    <source>
        <dbReference type="ARBA" id="ARBA00004718"/>
    </source>
</evidence>
<keyword evidence="8" id="KW-0862">Zinc</keyword>
<keyword evidence="5" id="KW-0479">Metal-binding</keyword>
<dbReference type="Gene3D" id="3.30.40.10">
    <property type="entry name" value="Zinc/RING finger domain, C3HC4 (zinc finger)"/>
    <property type="match status" value="1"/>
</dbReference>
<dbReference type="Proteomes" id="UP001050691">
    <property type="component" value="Unassembled WGS sequence"/>
</dbReference>
<feature type="coiled-coil region" evidence="11">
    <location>
        <begin position="141"/>
        <end position="168"/>
    </location>
</feature>
<dbReference type="GO" id="GO:0061665">
    <property type="term" value="F:SUMO ligase activity"/>
    <property type="evidence" value="ECO:0007669"/>
    <property type="project" value="TreeGrafter"/>
</dbReference>
<evidence type="ECO:0000259" key="13">
    <source>
        <dbReference type="PROSITE" id="PS51044"/>
    </source>
</evidence>
<keyword evidence="7" id="KW-0833">Ubl conjugation pathway</keyword>
<comment type="caution">
    <text evidence="14">The sequence shown here is derived from an EMBL/GenBank/DDBJ whole genome shotgun (WGS) entry which is preliminary data.</text>
</comment>
<evidence type="ECO:0000256" key="7">
    <source>
        <dbReference type="ARBA" id="ARBA00022786"/>
    </source>
</evidence>
<organism evidence="14 15">
    <name type="scientific">Clathrus columnatus</name>
    <dbReference type="NCBI Taxonomy" id="1419009"/>
    <lineage>
        <taxon>Eukaryota</taxon>
        <taxon>Fungi</taxon>
        <taxon>Dikarya</taxon>
        <taxon>Basidiomycota</taxon>
        <taxon>Agaricomycotina</taxon>
        <taxon>Agaricomycetes</taxon>
        <taxon>Phallomycetidae</taxon>
        <taxon>Phallales</taxon>
        <taxon>Clathraceae</taxon>
        <taxon>Clathrus</taxon>
    </lineage>
</organism>
<evidence type="ECO:0000256" key="12">
    <source>
        <dbReference type="SAM" id="MobiDB-lite"/>
    </source>
</evidence>
<protein>
    <recommendedName>
        <fullName evidence="13">SP-RING-type domain-containing protein</fullName>
    </recommendedName>
</protein>
<evidence type="ECO:0000256" key="4">
    <source>
        <dbReference type="ARBA" id="ARBA00022679"/>
    </source>
</evidence>
<evidence type="ECO:0000256" key="5">
    <source>
        <dbReference type="ARBA" id="ARBA00022723"/>
    </source>
</evidence>
<keyword evidence="6 10" id="KW-0863">Zinc-finger</keyword>
<feature type="domain" description="SP-RING-type" evidence="13">
    <location>
        <begin position="248"/>
        <end position="328"/>
    </location>
</feature>
<dbReference type="CDD" id="cd16651">
    <property type="entry name" value="SPL-RING_NSE2"/>
    <property type="match status" value="1"/>
</dbReference>
<dbReference type="InterPro" id="IPR004181">
    <property type="entry name" value="Znf_MIZ"/>
</dbReference>
<evidence type="ECO:0000256" key="3">
    <source>
        <dbReference type="ARBA" id="ARBA00008212"/>
    </source>
</evidence>
<dbReference type="GO" id="GO:0016925">
    <property type="term" value="P:protein sumoylation"/>
    <property type="evidence" value="ECO:0007669"/>
    <property type="project" value="TreeGrafter"/>
</dbReference>
<dbReference type="GO" id="GO:0005634">
    <property type="term" value="C:nucleus"/>
    <property type="evidence" value="ECO:0007669"/>
    <property type="project" value="UniProtKB-SubCell"/>
</dbReference>
<keyword evidence="4" id="KW-0808">Transferase</keyword>